<dbReference type="EMBL" id="JAMQGP010000001">
    <property type="protein sequence ID" value="MCM2678593.1"/>
    <property type="molecule type" value="Genomic_DNA"/>
</dbReference>
<dbReference type="InterPro" id="IPR036754">
    <property type="entry name" value="YbaK/aa-tRNA-synt-asso_dom_sf"/>
</dbReference>
<name>A0AA42B6I9_9GAMM</name>
<dbReference type="GO" id="GO:0002161">
    <property type="term" value="F:aminoacyl-tRNA deacylase activity"/>
    <property type="evidence" value="ECO:0007669"/>
    <property type="project" value="InterPro"/>
</dbReference>
<reference evidence="2 3" key="1">
    <citation type="journal article" date="2013" name="Antonie Van Leeuwenhoek">
        <title>Echinimonas agarilytica gen. nov., sp. nov., a new gammaproteobacterium isolated from the sea urchin Strongylocentrotus intermedius.</title>
        <authorList>
            <person name="Nedashkovskaya O.I."/>
            <person name="Stenkova A.M."/>
            <person name="Zhukova N.V."/>
            <person name="Van Trappen S."/>
            <person name="Lee J.S."/>
            <person name="Kim S.B."/>
        </authorList>
    </citation>
    <scope>NUCLEOTIDE SEQUENCE [LARGE SCALE GENOMIC DNA]</scope>
    <source>
        <strain evidence="2 3">KMM 6351</strain>
    </source>
</reference>
<accession>A0AA42B6I9</accession>
<dbReference type="InterPro" id="IPR007214">
    <property type="entry name" value="YbaK/aa-tRNA-synth-assoc-dom"/>
</dbReference>
<evidence type="ECO:0000313" key="3">
    <source>
        <dbReference type="Proteomes" id="UP001165393"/>
    </source>
</evidence>
<dbReference type="SUPFAM" id="SSF55826">
    <property type="entry name" value="YbaK/ProRS associated domain"/>
    <property type="match status" value="1"/>
</dbReference>
<dbReference type="PANTHER" id="PTHR30411:SF9">
    <property type="entry name" value="MULTIFUNCTIONAL SER_THR-TRNA DEACYLASE PROXP-Y"/>
    <property type="match status" value="1"/>
</dbReference>
<dbReference type="AlphaFoldDB" id="A0AA42B6I9"/>
<evidence type="ECO:0000259" key="1">
    <source>
        <dbReference type="Pfam" id="PF04073"/>
    </source>
</evidence>
<comment type="caution">
    <text evidence="2">The sequence shown here is derived from an EMBL/GenBank/DDBJ whole genome shotgun (WGS) entry which is preliminary data.</text>
</comment>
<dbReference type="Gene3D" id="3.90.960.10">
    <property type="entry name" value="YbaK/aminoacyl-tRNA synthetase-associated domain"/>
    <property type="match status" value="1"/>
</dbReference>
<dbReference type="Pfam" id="PF04073">
    <property type="entry name" value="tRNA_edit"/>
    <property type="match status" value="1"/>
</dbReference>
<evidence type="ECO:0000313" key="2">
    <source>
        <dbReference type="EMBL" id="MCM2678593.1"/>
    </source>
</evidence>
<protein>
    <recommendedName>
        <fullName evidence="1">YbaK/aminoacyl-tRNA synthetase-associated domain-containing protein</fullName>
    </recommendedName>
</protein>
<organism evidence="2 3">
    <name type="scientific">Echinimonas agarilytica</name>
    <dbReference type="NCBI Taxonomy" id="1215918"/>
    <lineage>
        <taxon>Bacteria</taxon>
        <taxon>Pseudomonadati</taxon>
        <taxon>Pseudomonadota</taxon>
        <taxon>Gammaproteobacteria</taxon>
        <taxon>Alteromonadales</taxon>
        <taxon>Echinimonadaceae</taxon>
        <taxon>Echinimonas</taxon>
    </lineage>
</organism>
<keyword evidence="3" id="KW-1185">Reference proteome</keyword>
<feature type="domain" description="YbaK/aminoacyl-tRNA synthetase-associated" evidence="1">
    <location>
        <begin position="24"/>
        <end position="144"/>
    </location>
</feature>
<gene>
    <name evidence="2" type="ORF">NAF29_02770</name>
</gene>
<dbReference type="Proteomes" id="UP001165393">
    <property type="component" value="Unassembled WGS sequence"/>
</dbReference>
<dbReference type="RefSeq" id="WP_251259956.1">
    <property type="nucleotide sequence ID" value="NZ_JAMQGP010000001.1"/>
</dbReference>
<proteinExistence type="predicted"/>
<sequence>MTPIGRKILELLALKQIAFERIQHAPAETCFDSSALRGHPQSIGGKSILFKSQHGFVMIVLAAHLRIDSGKVRHYLKSSKLRFASKEELFNLAGVVKGALPPFGNGLLDIEMHLDRSLCDNQHIAFNCGVLTESVVLKMEDYLSLISAPWCDCAATELDTSI</sequence>
<dbReference type="PANTHER" id="PTHR30411">
    <property type="entry name" value="CYTOPLASMIC PROTEIN"/>
    <property type="match status" value="1"/>
</dbReference>